<organism evidence="1 2">
    <name type="scientific">Paranoxybacillus vitaminiphilus</name>
    <dbReference type="NCBI Taxonomy" id="581036"/>
    <lineage>
        <taxon>Bacteria</taxon>
        <taxon>Bacillati</taxon>
        <taxon>Bacillota</taxon>
        <taxon>Bacilli</taxon>
        <taxon>Bacillales</taxon>
        <taxon>Anoxybacillaceae</taxon>
        <taxon>Paranoxybacillus</taxon>
    </lineage>
</organism>
<dbReference type="RefSeq" id="WP_111643949.1">
    <property type="nucleotide sequence ID" value="NZ_QLMH01000002.1"/>
</dbReference>
<dbReference type="OrthoDB" id="2454083at2"/>
<sequence>MKLSFVELLNAYRQLWSNRSLANAQNLNEENSKQLLLETIEKELRDEMTHPRVRQSPEVKFYIALQRIMLSSLNDHEKLELIKLHLEVMNKISHY</sequence>
<evidence type="ECO:0000313" key="2">
    <source>
        <dbReference type="Proteomes" id="UP000248555"/>
    </source>
</evidence>
<dbReference type="EMBL" id="QLMH01000002">
    <property type="protein sequence ID" value="RAK22086.1"/>
    <property type="molecule type" value="Genomic_DNA"/>
</dbReference>
<name>A0A327YP62_9BACL</name>
<gene>
    <name evidence="1" type="ORF">B0I26_10274</name>
</gene>
<proteinExistence type="predicted"/>
<reference evidence="1 2" key="1">
    <citation type="submission" date="2018-06" db="EMBL/GenBank/DDBJ databases">
        <title>Genomic Encyclopedia of Type Strains, Phase III (KMG-III): the genomes of soil and plant-associated and newly described type strains.</title>
        <authorList>
            <person name="Whitman W."/>
        </authorList>
    </citation>
    <scope>NUCLEOTIDE SEQUENCE [LARGE SCALE GENOMIC DNA]</scope>
    <source>
        <strain evidence="1 2">CGMCC 1.8979</strain>
    </source>
</reference>
<dbReference type="AlphaFoldDB" id="A0A327YP62"/>
<evidence type="ECO:0000313" key="1">
    <source>
        <dbReference type="EMBL" id="RAK22086.1"/>
    </source>
</evidence>
<accession>A0A327YP62</accession>
<keyword evidence="2" id="KW-1185">Reference proteome</keyword>
<comment type="caution">
    <text evidence="1">The sequence shown here is derived from an EMBL/GenBank/DDBJ whole genome shotgun (WGS) entry which is preliminary data.</text>
</comment>
<dbReference type="Proteomes" id="UP000248555">
    <property type="component" value="Unassembled WGS sequence"/>
</dbReference>
<protein>
    <submittedName>
        <fullName evidence="1">Uncharacterized protein</fullName>
    </submittedName>
</protein>